<dbReference type="Gene3D" id="3.40.50.80">
    <property type="entry name" value="Nucleotide-binding domain of ferredoxin-NADP reductase (FNR) module"/>
    <property type="match status" value="1"/>
</dbReference>
<dbReference type="InterPro" id="IPR013113">
    <property type="entry name" value="SIP_FAD-bd"/>
</dbReference>
<keyword evidence="4" id="KW-1185">Reference proteome</keyword>
<dbReference type="PANTHER" id="PTHR30157:SF0">
    <property type="entry name" value="NADPH-DEPENDENT FERRIC-CHELATE REDUCTASE"/>
    <property type="match status" value="1"/>
</dbReference>
<dbReference type="InterPro" id="IPR039374">
    <property type="entry name" value="SIP_fam"/>
</dbReference>
<dbReference type="Gene3D" id="2.40.30.10">
    <property type="entry name" value="Translation factors"/>
    <property type="match status" value="1"/>
</dbReference>
<dbReference type="InterPro" id="IPR017938">
    <property type="entry name" value="Riboflavin_synthase-like_b-brl"/>
</dbReference>
<dbReference type="InterPro" id="IPR039261">
    <property type="entry name" value="FNR_nucleotide-bd"/>
</dbReference>
<dbReference type="PANTHER" id="PTHR30157">
    <property type="entry name" value="FERRIC REDUCTASE, NADPH-DEPENDENT"/>
    <property type="match status" value="1"/>
</dbReference>
<dbReference type="Pfam" id="PF04954">
    <property type="entry name" value="SIP"/>
    <property type="match status" value="1"/>
</dbReference>
<evidence type="ECO:0000313" key="4">
    <source>
        <dbReference type="Proteomes" id="UP001201701"/>
    </source>
</evidence>
<dbReference type="SUPFAM" id="SSF63380">
    <property type="entry name" value="Riboflavin synthase domain-like"/>
    <property type="match status" value="1"/>
</dbReference>
<feature type="domain" description="FAD-binding FR-type" evidence="2">
    <location>
        <begin position="7"/>
        <end position="134"/>
    </location>
</feature>
<dbReference type="EMBL" id="JAKREW010000001">
    <property type="protein sequence ID" value="MCG7503716.1"/>
    <property type="molecule type" value="Genomic_DNA"/>
</dbReference>
<sequence length="303" mass="33381">MAEQSAYRIFDVRHAGRQILSPHMARITFTGDDVAAMATFAPDQRIKLFFPKADGTLPAIPNRPDWYDIYRAVPPRERAPMRTYTIRYLRADRCEVDVDFVLHGGNAPASRWALNAQPGDPIQISAPNAKYSGEIGGYEWQPPAGARHVLLLADETALPAAAGILEELAARALPPRVDAFLEVPAEADKLDLPSWGGLDVRWLVREGSAGQTHAYGDKMITAASQVELPEEVLSASNAEALVEPDGDDLLWDRASSAPSTFYAWVAGETGAVSRIRTALVKERGIDRRLANLMGYWKFGRERE</sequence>
<comment type="similarity">
    <text evidence="1">Belongs to the SIP oxidoreductase family.</text>
</comment>
<proteinExistence type="inferred from homology"/>
<protein>
    <submittedName>
        <fullName evidence="3">Siderophore-interacting protein</fullName>
    </submittedName>
</protein>
<reference evidence="3 4" key="1">
    <citation type="submission" date="2022-02" db="EMBL/GenBank/DDBJ databases">
        <title>Draft genome sequence of Mezorhizobium retamae strain IRAMC:0171 isolated from Retama raetam nodules.</title>
        <authorList>
            <person name="Bengaied R."/>
            <person name="Sbissi I."/>
            <person name="Huber K."/>
            <person name="Ghodbane F."/>
            <person name="Nouioui I."/>
            <person name="Tarhouni M."/>
            <person name="Gtari M."/>
        </authorList>
    </citation>
    <scope>NUCLEOTIDE SEQUENCE [LARGE SCALE GENOMIC DNA]</scope>
    <source>
        <strain evidence="3 4">IRAMC:0171</strain>
    </source>
</reference>
<dbReference type="InterPro" id="IPR017927">
    <property type="entry name" value="FAD-bd_FR_type"/>
</dbReference>
<dbReference type="CDD" id="cd06193">
    <property type="entry name" value="siderophore_interacting"/>
    <property type="match status" value="1"/>
</dbReference>
<dbReference type="PROSITE" id="PS51384">
    <property type="entry name" value="FAD_FR"/>
    <property type="match status" value="1"/>
</dbReference>
<dbReference type="Proteomes" id="UP001201701">
    <property type="component" value="Unassembled WGS sequence"/>
</dbReference>
<name>A0ABS9Q8J3_9HYPH</name>
<organism evidence="3 4">
    <name type="scientific">Mesorhizobium retamae</name>
    <dbReference type="NCBI Taxonomy" id="2912854"/>
    <lineage>
        <taxon>Bacteria</taxon>
        <taxon>Pseudomonadati</taxon>
        <taxon>Pseudomonadota</taxon>
        <taxon>Alphaproteobacteria</taxon>
        <taxon>Hyphomicrobiales</taxon>
        <taxon>Phyllobacteriaceae</taxon>
        <taxon>Mesorhizobium</taxon>
    </lineage>
</organism>
<dbReference type="RefSeq" id="WP_239361600.1">
    <property type="nucleotide sequence ID" value="NZ_JAKREW010000001.1"/>
</dbReference>
<dbReference type="InterPro" id="IPR007037">
    <property type="entry name" value="SIP_rossman_dom"/>
</dbReference>
<evidence type="ECO:0000259" key="2">
    <source>
        <dbReference type="PROSITE" id="PS51384"/>
    </source>
</evidence>
<accession>A0ABS9Q8J3</accession>
<gene>
    <name evidence="3" type="ORF">L4923_01645</name>
</gene>
<evidence type="ECO:0000256" key="1">
    <source>
        <dbReference type="ARBA" id="ARBA00035644"/>
    </source>
</evidence>
<evidence type="ECO:0000313" key="3">
    <source>
        <dbReference type="EMBL" id="MCG7503716.1"/>
    </source>
</evidence>
<dbReference type="Pfam" id="PF08021">
    <property type="entry name" value="FAD_binding_9"/>
    <property type="match status" value="1"/>
</dbReference>
<comment type="caution">
    <text evidence="3">The sequence shown here is derived from an EMBL/GenBank/DDBJ whole genome shotgun (WGS) entry which is preliminary data.</text>
</comment>